<dbReference type="Pfam" id="PF14065">
    <property type="entry name" value="Pvc16_N"/>
    <property type="match status" value="1"/>
</dbReference>
<comment type="caution">
    <text evidence="2">The sequence shown here is derived from an EMBL/GenBank/DDBJ whole genome shotgun (WGS) entry which is preliminary data.</text>
</comment>
<protein>
    <recommendedName>
        <fullName evidence="1">Pvc16 N-terminal domain-containing protein</fullName>
    </recommendedName>
</protein>
<feature type="domain" description="Pvc16 N-terminal" evidence="1">
    <location>
        <begin position="11"/>
        <end position="160"/>
    </location>
</feature>
<gene>
    <name evidence="2" type="ORF">Dcar01_03722</name>
</gene>
<accession>A0ABP9WFS3</accession>
<evidence type="ECO:0000313" key="2">
    <source>
        <dbReference type="EMBL" id="GAA5514958.1"/>
    </source>
</evidence>
<keyword evidence="3" id="KW-1185">Reference proteome</keyword>
<name>A0ABP9WFS3_9DEIO</name>
<evidence type="ECO:0000313" key="3">
    <source>
        <dbReference type="Proteomes" id="UP001401887"/>
    </source>
</evidence>
<dbReference type="InterPro" id="IPR025351">
    <property type="entry name" value="Pvc16_N"/>
</dbReference>
<dbReference type="Proteomes" id="UP001401887">
    <property type="component" value="Unassembled WGS sequence"/>
</dbReference>
<proteinExistence type="predicted"/>
<organism evidence="2 3">
    <name type="scientific">Deinococcus carri</name>
    <dbReference type="NCBI Taxonomy" id="1211323"/>
    <lineage>
        <taxon>Bacteria</taxon>
        <taxon>Thermotogati</taxon>
        <taxon>Deinococcota</taxon>
        <taxon>Deinococci</taxon>
        <taxon>Deinococcales</taxon>
        <taxon>Deinococcaceae</taxon>
        <taxon>Deinococcus</taxon>
    </lineage>
</organism>
<reference evidence="2 3" key="1">
    <citation type="submission" date="2024-02" db="EMBL/GenBank/DDBJ databases">
        <title>Deinococcus carri NBRC 110142.</title>
        <authorList>
            <person name="Ichikawa N."/>
            <person name="Katano-Makiyama Y."/>
            <person name="Hidaka K."/>
        </authorList>
    </citation>
    <scope>NUCLEOTIDE SEQUENCE [LARGE SCALE GENOMIC DNA]</scope>
    <source>
        <strain evidence="2 3">NBRC 110142</strain>
    </source>
</reference>
<evidence type="ECO:0000259" key="1">
    <source>
        <dbReference type="Pfam" id="PF14065"/>
    </source>
</evidence>
<dbReference type="EMBL" id="BAABRP010000029">
    <property type="protein sequence ID" value="GAA5514958.1"/>
    <property type="molecule type" value="Genomic_DNA"/>
</dbReference>
<sequence>MLHQDGKIPAGDIDITFAIPTRDWVAAISRPTINFYLYDITENVKLRANEFEARRSDTREVLRLRPRRIDLKYVVNAYFKSQLAELDDQEWLILWRVLATLMRNSDWPDELLPPEARALGTSLQGLVSHPETAPRPGDIWSTLGTTPRPGLHYVLTVPLDLNIEFMHTLVLQQSVRFRDLGTGDVMLSSQRNSWRLRDPSGAPVPGAEVRLPGRPGLSISDEEGIFSTAAPHAEVPQLLIRRPGRDTWDLIRTEPGSSIVVLDPVP</sequence>